<feature type="domain" description="HTH arsR-type" evidence="4">
    <location>
        <begin position="17"/>
        <end position="112"/>
    </location>
</feature>
<keyword evidence="6" id="KW-1185">Reference proteome</keyword>
<dbReference type="InterPro" id="IPR036388">
    <property type="entry name" value="WH-like_DNA-bd_sf"/>
</dbReference>
<evidence type="ECO:0000256" key="3">
    <source>
        <dbReference type="ARBA" id="ARBA00023163"/>
    </source>
</evidence>
<dbReference type="GO" id="GO:0003700">
    <property type="term" value="F:DNA-binding transcription factor activity"/>
    <property type="evidence" value="ECO:0007669"/>
    <property type="project" value="InterPro"/>
</dbReference>
<dbReference type="SMART" id="SM00418">
    <property type="entry name" value="HTH_ARSR"/>
    <property type="match status" value="1"/>
</dbReference>
<name>A0A0R1RII4_9LACO</name>
<evidence type="ECO:0000259" key="4">
    <source>
        <dbReference type="PROSITE" id="PS50987"/>
    </source>
</evidence>
<evidence type="ECO:0000313" key="6">
    <source>
        <dbReference type="Proteomes" id="UP000051999"/>
    </source>
</evidence>
<dbReference type="PROSITE" id="PS50987">
    <property type="entry name" value="HTH_ARSR_2"/>
    <property type="match status" value="1"/>
</dbReference>
<reference evidence="5 6" key="1">
    <citation type="journal article" date="2015" name="Genome Announc.">
        <title>Expanding the biotechnology potential of lactobacilli through comparative genomics of 213 strains and associated genera.</title>
        <authorList>
            <person name="Sun Z."/>
            <person name="Harris H.M."/>
            <person name="McCann A."/>
            <person name="Guo C."/>
            <person name="Argimon S."/>
            <person name="Zhang W."/>
            <person name="Yang X."/>
            <person name="Jeffery I.B."/>
            <person name="Cooney J.C."/>
            <person name="Kagawa T.F."/>
            <person name="Liu W."/>
            <person name="Song Y."/>
            <person name="Salvetti E."/>
            <person name="Wrobel A."/>
            <person name="Rasinkangas P."/>
            <person name="Parkhill J."/>
            <person name="Rea M.C."/>
            <person name="O'Sullivan O."/>
            <person name="Ritari J."/>
            <person name="Douillard F.P."/>
            <person name="Paul Ross R."/>
            <person name="Yang R."/>
            <person name="Briner A.E."/>
            <person name="Felis G.E."/>
            <person name="de Vos W.M."/>
            <person name="Barrangou R."/>
            <person name="Klaenhammer T.R."/>
            <person name="Caufield P.W."/>
            <person name="Cui Y."/>
            <person name="Zhang H."/>
            <person name="O'Toole P.W."/>
        </authorList>
    </citation>
    <scope>NUCLEOTIDE SEQUENCE [LARGE SCALE GENOMIC DNA]</scope>
    <source>
        <strain evidence="5 6">DSM 15814</strain>
    </source>
</reference>
<dbReference type="Proteomes" id="UP000051999">
    <property type="component" value="Unassembled WGS sequence"/>
</dbReference>
<dbReference type="PANTHER" id="PTHR33154">
    <property type="entry name" value="TRANSCRIPTIONAL REGULATOR, ARSR FAMILY"/>
    <property type="match status" value="1"/>
</dbReference>
<dbReference type="InterPro" id="IPR011991">
    <property type="entry name" value="ArsR-like_HTH"/>
</dbReference>
<dbReference type="NCBIfam" id="NF033788">
    <property type="entry name" value="HTH_metalloreg"/>
    <property type="match status" value="1"/>
</dbReference>
<dbReference type="PRINTS" id="PR00778">
    <property type="entry name" value="HTHARSR"/>
</dbReference>
<keyword evidence="2" id="KW-0238">DNA-binding</keyword>
<comment type="caution">
    <text evidence="5">The sequence shown here is derived from an EMBL/GenBank/DDBJ whole genome shotgun (WGS) entry which is preliminary data.</text>
</comment>
<dbReference type="PANTHER" id="PTHR33154:SF33">
    <property type="entry name" value="TRANSCRIPTIONAL REPRESSOR SDPR"/>
    <property type="match status" value="1"/>
</dbReference>
<dbReference type="GO" id="GO:0003677">
    <property type="term" value="F:DNA binding"/>
    <property type="evidence" value="ECO:0007669"/>
    <property type="project" value="UniProtKB-KW"/>
</dbReference>
<keyword evidence="3" id="KW-0804">Transcription</keyword>
<proteinExistence type="predicted"/>
<protein>
    <recommendedName>
        <fullName evidence="4">HTH arsR-type domain-containing protein</fullName>
    </recommendedName>
</protein>
<accession>A0A0R1RII4</accession>
<sequence>MIFMSETTLPQGQQKALDEFISNLDLLNTLADQNRQRLIILLGAHLNTGLTVTELTSHMSLSQPAVSHHLKILRQAGLVSTTHEGLNHRYHLTVNDALDQVGHLLDTIRNSNNSVQQTKE</sequence>
<dbReference type="InterPro" id="IPR036390">
    <property type="entry name" value="WH_DNA-bd_sf"/>
</dbReference>
<evidence type="ECO:0000313" key="5">
    <source>
        <dbReference type="EMBL" id="KRL56353.1"/>
    </source>
</evidence>
<dbReference type="CDD" id="cd00090">
    <property type="entry name" value="HTH_ARSR"/>
    <property type="match status" value="1"/>
</dbReference>
<keyword evidence="1" id="KW-0805">Transcription regulation</keyword>
<evidence type="ECO:0000256" key="2">
    <source>
        <dbReference type="ARBA" id="ARBA00023125"/>
    </source>
</evidence>
<organism evidence="5 6">
    <name type="scientific">Furfurilactobacillus rossiae DSM 15814</name>
    <dbReference type="NCBI Taxonomy" id="1114972"/>
    <lineage>
        <taxon>Bacteria</taxon>
        <taxon>Bacillati</taxon>
        <taxon>Bacillota</taxon>
        <taxon>Bacilli</taxon>
        <taxon>Lactobacillales</taxon>
        <taxon>Lactobacillaceae</taxon>
        <taxon>Furfurilactobacillus</taxon>
    </lineage>
</organism>
<dbReference type="AlphaFoldDB" id="A0A0R1RII4"/>
<dbReference type="PATRIC" id="fig|1114972.6.peg.2032"/>
<dbReference type="SUPFAM" id="SSF46785">
    <property type="entry name" value="Winged helix' DNA-binding domain"/>
    <property type="match status" value="1"/>
</dbReference>
<gene>
    <name evidence="5" type="ORF">FD35_GL001989</name>
</gene>
<evidence type="ECO:0000256" key="1">
    <source>
        <dbReference type="ARBA" id="ARBA00023015"/>
    </source>
</evidence>
<dbReference type="InterPro" id="IPR001845">
    <property type="entry name" value="HTH_ArsR_DNA-bd_dom"/>
</dbReference>
<dbReference type="eggNOG" id="COG0640">
    <property type="taxonomic scope" value="Bacteria"/>
</dbReference>
<dbReference type="Gene3D" id="1.10.10.10">
    <property type="entry name" value="Winged helix-like DNA-binding domain superfamily/Winged helix DNA-binding domain"/>
    <property type="match status" value="1"/>
</dbReference>
<dbReference type="EMBL" id="AZFF01000004">
    <property type="protein sequence ID" value="KRL56353.1"/>
    <property type="molecule type" value="Genomic_DNA"/>
</dbReference>
<dbReference type="InterPro" id="IPR051081">
    <property type="entry name" value="HTH_MetalResp_TranReg"/>
</dbReference>
<dbReference type="Pfam" id="PF01022">
    <property type="entry name" value="HTH_5"/>
    <property type="match status" value="1"/>
</dbReference>
<dbReference type="STRING" id="1114972.FD35_GL001989"/>